<feature type="domain" description="C2H2-type" evidence="2">
    <location>
        <begin position="84"/>
        <end position="105"/>
    </location>
</feature>
<dbReference type="PROSITE" id="PS00028">
    <property type="entry name" value="ZINC_FINGER_C2H2_1"/>
    <property type="match status" value="1"/>
</dbReference>
<dbReference type="EMBL" id="CP055901">
    <property type="protein sequence ID" value="QKX60931.1"/>
    <property type="molecule type" value="Genomic_DNA"/>
</dbReference>
<dbReference type="InterPro" id="IPR013087">
    <property type="entry name" value="Znf_C2H2_type"/>
</dbReference>
<feature type="compositionally biased region" description="Polar residues" evidence="1">
    <location>
        <begin position="166"/>
        <end position="180"/>
    </location>
</feature>
<dbReference type="AlphaFoldDB" id="A0A7H8R5H1"/>
<gene>
    <name evidence="3" type="ORF">TRUGW13939_08077</name>
</gene>
<keyword evidence="4" id="KW-1185">Reference proteome</keyword>
<dbReference type="PANTHER" id="PTHR21354">
    <property type="entry name" value="ZINC FINGER PROTEIN 511"/>
    <property type="match status" value="1"/>
</dbReference>
<reference evidence="4" key="1">
    <citation type="submission" date="2020-06" db="EMBL/GenBank/DDBJ databases">
        <title>A chromosome-scale genome assembly of Talaromyces rugulosus W13939.</title>
        <authorList>
            <person name="Wang B."/>
            <person name="Guo L."/>
            <person name="Ye K."/>
            <person name="Wang L."/>
        </authorList>
    </citation>
    <scope>NUCLEOTIDE SEQUENCE [LARGE SCALE GENOMIC DNA]</scope>
    <source>
        <strain evidence="4">W13939</strain>
    </source>
</reference>
<evidence type="ECO:0000313" key="4">
    <source>
        <dbReference type="Proteomes" id="UP000509510"/>
    </source>
</evidence>
<organism evidence="3 4">
    <name type="scientific">Talaromyces rugulosus</name>
    <name type="common">Penicillium rugulosum</name>
    <dbReference type="NCBI Taxonomy" id="121627"/>
    <lineage>
        <taxon>Eukaryota</taxon>
        <taxon>Fungi</taxon>
        <taxon>Dikarya</taxon>
        <taxon>Ascomycota</taxon>
        <taxon>Pezizomycotina</taxon>
        <taxon>Eurotiomycetes</taxon>
        <taxon>Eurotiomycetidae</taxon>
        <taxon>Eurotiales</taxon>
        <taxon>Trichocomaceae</taxon>
        <taxon>Talaromyces</taxon>
        <taxon>Talaromyces sect. Islandici</taxon>
    </lineage>
</organism>
<dbReference type="GeneID" id="55995566"/>
<feature type="region of interest" description="Disordered" evidence="1">
    <location>
        <begin position="164"/>
        <end position="225"/>
    </location>
</feature>
<proteinExistence type="predicted"/>
<dbReference type="InterPro" id="IPR039258">
    <property type="entry name" value="ZNF511"/>
</dbReference>
<dbReference type="RefSeq" id="XP_035347106.1">
    <property type="nucleotide sequence ID" value="XM_035491213.1"/>
</dbReference>
<dbReference type="KEGG" id="trg:TRUGW13939_08077"/>
<dbReference type="Proteomes" id="UP000509510">
    <property type="component" value="Chromosome IV"/>
</dbReference>
<dbReference type="OrthoDB" id="18440at2759"/>
<dbReference type="PANTHER" id="PTHR21354:SF0">
    <property type="entry name" value="ZINC FINGER PROTEIN 511"/>
    <property type="match status" value="1"/>
</dbReference>
<name>A0A7H8R5H1_TALRU</name>
<evidence type="ECO:0000259" key="2">
    <source>
        <dbReference type="PROSITE" id="PS00028"/>
    </source>
</evidence>
<protein>
    <recommendedName>
        <fullName evidence="2">C2H2-type domain-containing protein</fullName>
    </recommendedName>
</protein>
<feature type="compositionally biased region" description="Basic and acidic residues" evidence="1">
    <location>
        <begin position="212"/>
        <end position="225"/>
    </location>
</feature>
<evidence type="ECO:0000256" key="1">
    <source>
        <dbReference type="SAM" id="MobiDB-lite"/>
    </source>
</evidence>
<feature type="compositionally biased region" description="Polar residues" evidence="1">
    <location>
        <begin position="190"/>
        <end position="202"/>
    </location>
</feature>
<evidence type="ECO:0000313" key="3">
    <source>
        <dbReference type="EMBL" id="QKX60931.1"/>
    </source>
</evidence>
<accession>A0A7H8R5H1</accession>
<feature type="region of interest" description="Disordered" evidence="1">
    <location>
        <begin position="1"/>
        <end position="51"/>
    </location>
</feature>
<feature type="compositionally biased region" description="Polar residues" evidence="1">
    <location>
        <begin position="28"/>
        <end position="45"/>
    </location>
</feature>
<sequence>MAKRPRRDSADSELSVPILTYQEGPGRRSSSVAPVAKISSSSTEEPQARTMTMHCSLPPHRDTIDFASYDEYETHYLQMHVNRCSECSKNFPTLHFLGIHIEENHDPLILARRDRGEKTNYNFFIVNDGVDKQTSLLRLSNNGPRRRSLISTSQYPLEGRLRNRKTSLSSSLDVSGQNTVEKNKKEGDTEQQMDSLTSSMSALNFVPASVTRRLEEESHRKMDQG</sequence>